<keyword evidence="7" id="KW-1133">Transmembrane helix</keyword>
<dbReference type="InterPro" id="IPR044235">
    <property type="entry name" value="RNFT1/2"/>
</dbReference>
<keyword evidence="4 9" id="KW-0863">Zinc-finger</keyword>
<reference evidence="11" key="1">
    <citation type="journal article" date="2022" name="Int. J. Mol. Sci.">
        <title>Draft Genome of Tanacetum Coccineum: Genomic Comparison of Closely Related Tanacetum-Family Plants.</title>
        <authorList>
            <person name="Yamashiro T."/>
            <person name="Shiraishi A."/>
            <person name="Nakayama K."/>
            <person name="Satake H."/>
        </authorList>
    </citation>
    <scope>NUCLEOTIDE SEQUENCE</scope>
</reference>
<dbReference type="SUPFAM" id="SSF57850">
    <property type="entry name" value="RING/U-box"/>
    <property type="match status" value="1"/>
</dbReference>
<dbReference type="Gene3D" id="3.30.40.10">
    <property type="entry name" value="Zinc/RING finger domain, C3HC4 (zinc finger)"/>
    <property type="match status" value="1"/>
</dbReference>
<keyword evidence="3" id="KW-0479">Metal-binding</keyword>
<feature type="domain" description="RING-type" evidence="10">
    <location>
        <begin position="50"/>
        <end position="76"/>
    </location>
</feature>
<evidence type="ECO:0000256" key="9">
    <source>
        <dbReference type="PROSITE-ProRule" id="PRU00175"/>
    </source>
</evidence>
<evidence type="ECO:0000256" key="1">
    <source>
        <dbReference type="ARBA" id="ARBA00004141"/>
    </source>
</evidence>
<evidence type="ECO:0000256" key="7">
    <source>
        <dbReference type="ARBA" id="ARBA00022989"/>
    </source>
</evidence>
<keyword evidence="5" id="KW-0833">Ubl conjugation pathway</keyword>
<gene>
    <name evidence="11" type="ORF">Tco_0922931</name>
</gene>
<dbReference type="InterPro" id="IPR017907">
    <property type="entry name" value="Znf_RING_CS"/>
</dbReference>
<evidence type="ECO:0000256" key="6">
    <source>
        <dbReference type="ARBA" id="ARBA00022833"/>
    </source>
</evidence>
<keyword evidence="2" id="KW-0812">Transmembrane</keyword>
<comment type="subcellular location">
    <subcellularLocation>
        <location evidence="1">Membrane</location>
        <topology evidence="1">Multi-pass membrane protein</topology>
    </subcellularLocation>
</comment>
<reference evidence="11" key="2">
    <citation type="submission" date="2022-01" db="EMBL/GenBank/DDBJ databases">
        <authorList>
            <person name="Yamashiro T."/>
            <person name="Shiraishi A."/>
            <person name="Satake H."/>
            <person name="Nakayama K."/>
        </authorList>
    </citation>
    <scope>NUCLEOTIDE SEQUENCE</scope>
</reference>
<dbReference type="InterPro" id="IPR001841">
    <property type="entry name" value="Znf_RING"/>
</dbReference>
<keyword evidence="8" id="KW-0472">Membrane</keyword>
<dbReference type="PROSITE" id="PS50089">
    <property type="entry name" value="ZF_RING_2"/>
    <property type="match status" value="1"/>
</dbReference>
<comment type="caution">
    <text evidence="11">The sequence shown here is derived from an EMBL/GenBank/DDBJ whole genome shotgun (WGS) entry which is preliminary data.</text>
</comment>
<evidence type="ECO:0000313" key="12">
    <source>
        <dbReference type="Proteomes" id="UP001151760"/>
    </source>
</evidence>
<evidence type="ECO:0000313" key="11">
    <source>
        <dbReference type="EMBL" id="GJT32512.1"/>
    </source>
</evidence>
<evidence type="ECO:0000256" key="5">
    <source>
        <dbReference type="ARBA" id="ARBA00022786"/>
    </source>
</evidence>
<dbReference type="InterPro" id="IPR013083">
    <property type="entry name" value="Znf_RING/FYVE/PHD"/>
</dbReference>
<evidence type="ECO:0000256" key="3">
    <source>
        <dbReference type="ARBA" id="ARBA00022723"/>
    </source>
</evidence>
<keyword evidence="12" id="KW-1185">Reference proteome</keyword>
<dbReference type="PANTHER" id="PTHR15860">
    <property type="entry name" value="UNCHARACTERIZED RING FINGER-CONTAINING PROTEIN"/>
    <property type="match status" value="1"/>
</dbReference>
<dbReference type="PANTHER" id="PTHR15860:SF0">
    <property type="entry name" value="LP20373P"/>
    <property type="match status" value="1"/>
</dbReference>
<accession>A0ABQ5D140</accession>
<name>A0ABQ5D140_9ASTR</name>
<organism evidence="11 12">
    <name type="scientific">Tanacetum coccineum</name>
    <dbReference type="NCBI Taxonomy" id="301880"/>
    <lineage>
        <taxon>Eukaryota</taxon>
        <taxon>Viridiplantae</taxon>
        <taxon>Streptophyta</taxon>
        <taxon>Embryophyta</taxon>
        <taxon>Tracheophyta</taxon>
        <taxon>Spermatophyta</taxon>
        <taxon>Magnoliopsida</taxon>
        <taxon>eudicotyledons</taxon>
        <taxon>Gunneridae</taxon>
        <taxon>Pentapetalae</taxon>
        <taxon>asterids</taxon>
        <taxon>campanulids</taxon>
        <taxon>Asterales</taxon>
        <taxon>Asteraceae</taxon>
        <taxon>Asteroideae</taxon>
        <taxon>Anthemideae</taxon>
        <taxon>Anthemidinae</taxon>
        <taxon>Tanacetum</taxon>
    </lineage>
</organism>
<dbReference type="Proteomes" id="UP001151760">
    <property type="component" value="Unassembled WGS sequence"/>
</dbReference>
<evidence type="ECO:0000259" key="10">
    <source>
        <dbReference type="PROSITE" id="PS50089"/>
    </source>
</evidence>
<evidence type="ECO:0000256" key="4">
    <source>
        <dbReference type="ARBA" id="ARBA00022771"/>
    </source>
</evidence>
<dbReference type="InterPro" id="IPR027370">
    <property type="entry name" value="Znf-RING_euk"/>
</dbReference>
<evidence type="ECO:0000256" key="2">
    <source>
        <dbReference type="ARBA" id="ARBA00022692"/>
    </source>
</evidence>
<dbReference type="PROSITE" id="PS00518">
    <property type="entry name" value="ZF_RING_1"/>
    <property type="match status" value="1"/>
</dbReference>
<dbReference type="EMBL" id="BQNB010014799">
    <property type="protein sequence ID" value="GJT32512.1"/>
    <property type="molecule type" value="Genomic_DNA"/>
</dbReference>
<keyword evidence="6" id="KW-0862">Zinc</keyword>
<proteinExistence type="predicted"/>
<dbReference type="Pfam" id="PF13445">
    <property type="entry name" value="zf-RING_UBOX"/>
    <property type="match status" value="1"/>
</dbReference>
<sequence>MLYRSELINFLYCPLQVRSFYSALKALSRKEMHYGSYATLEQVSEAGDMCAICQEKMQAPILLCCSHIFCEDCLKESERALYAELWLGQPIYDHLVMVPQVFSSGCSKVPLSDMGFCMAVIFCAKCYSQP</sequence>
<evidence type="ECO:0000256" key="8">
    <source>
        <dbReference type="ARBA" id="ARBA00023136"/>
    </source>
</evidence>
<dbReference type="SMART" id="SM00184">
    <property type="entry name" value="RING"/>
    <property type="match status" value="1"/>
</dbReference>
<protein>
    <submittedName>
        <fullName evidence="11">Zinc finger, RING/FYVE/PHD-type containing protein</fullName>
    </submittedName>
</protein>